<dbReference type="Gene3D" id="3.30.360.10">
    <property type="entry name" value="Dihydrodipicolinate Reductase, domain 2"/>
    <property type="match status" value="1"/>
</dbReference>
<evidence type="ECO:0000256" key="11">
    <source>
        <dbReference type="RuleBase" id="RU000397"/>
    </source>
</evidence>
<keyword evidence="9" id="KW-0547">Nucleotide-binding</keyword>
<dbReference type="PANTHER" id="PTHR10836:SF134">
    <property type="entry name" value="GLYCERALDEHYDE-3-PHOSPHATE DEHYDROGENASE (PHOSPHORYLATING)"/>
    <property type="match status" value="1"/>
</dbReference>
<dbReference type="GO" id="GO:0047100">
    <property type="term" value="F:glyceraldehyde-3-phosphate dehydrogenase (NADP+) (phosphorylating) activity"/>
    <property type="evidence" value="ECO:0007669"/>
    <property type="project" value="UniProtKB-EC"/>
</dbReference>
<comment type="caution">
    <text evidence="13">The sequence shown here is derived from an EMBL/GenBank/DDBJ whole genome shotgun (WGS) entry which is preliminary data.</text>
</comment>
<dbReference type="PIRSF" id="PIRSF000149">
    <property type="entry name" value="GAP_DH"/>
    <property type="match status" value="1"/>
</dbReference>
<comment type="pathway">
    <text evidence="1">Carbohydrate degradation; glycolysis; pyruvate from D-glyceraldehyde 3-phosphate: step 1/5.</text>
</comment>
<dbReference type="GO" id="GO:0051287">
    <property type="term" value="F:NAD binding"/>
    <property type="evidence" value="ECO:0007669"/>
    <property type="project" value="InterPro"/>
</dbReference>
<accession>A0A1Y1UF95</accession>
<keyword evidence="4" id="KW-0560">Oxidoreductase</keyword>
<dbReference type="GO" id="GO:0006096">
    <property type="term" value="P:glycolytic process"/>
    <property type="evidence" value="ECO:0007669"/>
    <property type="project" value="UniProtKB-UniPathway"/>
</dbReference>
<proteinExistence type="inferred from homology"/>
<dbReference type="GO" id="GO:0005829">
    <property type="term" value="C:cytosol"/>
    <property type="evidence" value="ECO:0007669"/>
    <property type="project" value="TreeGrafter"/>
</dbReference>
<dbReference type="InterPro" id="IPR036291">
    <property type="entry name" value="NAD(P)-bd_dom_sf"/>
</dbReference>
<dbReference type="InterPro" id="IPR020828">
    <property type="entry name" value="GlycerAld_3-P_DH_NAD(P)-bd"/>
</dbReference>
<comment type="similarity">
    <text evidence="3 11">Belongs to the glyceraldehyde-3-phosphate dehydrogenase family.</text>
</comment>
<evidence type="ECO:0000313" key="13">
    <source>
        <dbReference type="EMBL" id="ORX36207.1"/>
    </source>
</evidence>
<sequence length="324" mass="34910">MSGSSSQAPTNVRSGRALFRLCLVRDDIRLVAINHTALSLEHLFNAIRHDSTHGPCIAARDLPLEYHGRVIHLFSQRDPHKLDWKLAGAEYIFESTGKMTREAQARVHIDHGGAKKVVISAPSSDCPNVVFGVNHRTYQTDQDVLSNASCTTNCLAPIALVLHRSFGIETGMMTTVHASTSSQKVLDGFSTKDVRQGRSAMGNIIPASTGAAKAVVKVLPELAGRFHGISIRVPVTNVSLVDLTVTLETPVASKDDLISVFRHAATPRLAGIVAVSDEKLVSSDYLSSTESATIDVDASVALDGRTVKIVAWYDNEVGFSSRSE</sequence>
<dbReference type="SUPFAM" id="SSF51735">
    <property type="entry name" value="NAD(P)-binding Rossmann-fold domains"/>
    <property type="match status" value="1"/>
</dbReference>
<dbReference type="Pfam" id="PF00044">
    <property type="entry name" value="Gp_dh_N"/>
    <property type="match status" value="1"/>
</dbReference>
<gene>
    <name evidence="13" type="ORF">BD324DRAFT_642450</name>
</gene>
<evidence type="ECO:0000313" key="14">
    <source>
        <dbReference type="Proteomes" id="UP000193218"/>
    </source>
</evidence>
<evidence type="ECO:0000256" key="7">
    <source>
        <dbReference type="PIRSR" id="PIRSR000149-1"/>
    </source>
</evidence>
<dbReference type="Gene3D" id="3.40.50.720">
    <property type="entry name" value="NAD(P)-binding Rossmann-like Domain"/>
    <property type="match status" value="1"/>
</dbReference>
<organism evidence="13 14">
    <name type="scientific">Kockovaella imperatae</name>
    <dbReference type="NCBI Taxonomy" id="4999"/>
    <lineage>
        <taxon>Eukaryota</taxon>
        <taxon>Fungi</taxon>
        <taxon>Dikarya</taxon>
        <taxon>Basidiomycota</taxon>
        <taxon>Agaricomycotina</taxon>
        <taxon>Tremellomycetes</taxon>
        <taxon>Tremellales</taxon>
        <taxon>Cuniculitremaceae</taxon>
        <taxon>Kockovaella</taxon>
    </lineage>
</organism>
<name>A0A1Y1UF95_9TREE</name>
<feature type="binding site" evidence="8">
    <location>
        <position position="232"/>
    </location>
    <ligand>
        <name>D-glyceraldehyde 3-phosphate</name>
        <dbReference type="ChEBI" id="CHEBI:59776"/>
    </ligand>
</feature>
<dbReference type="InterPro" id="IPR020831">
    <property type="entry name" value="GlycerAld/Erythrose_P_DH"/>
</dbReference>
<dbReference type="InterPro" id="IPR020830">
    <property type="entry name" value="GlycerAld_3-P_DH_AS"/>
</dbReference>
<feature type="active site" description="Nucleophile" evidence="7">
    <location>
        <position position="150"/>
    </location>
</feature>
<dbReference type="STRING" id="4999.A0A1Y1UF95"/>
<evidence type="ECO:0000256" key="8">
    <source>
        <dbReference type="PIRSR" id="PIRSR000149-2"/>
    </source>
</evidence>
<feature type="binding site" evidence="9">
    <location>
        <position position="120"/>
    </location>
    <ligand>
        <name>NAD(+)</name>
        <dbReference type="ChEBI" id="CHEBI:57540"/>
    </ligand>
</feature>
<dbReference type="GeneID" id="33559295"/>
<dbReference type="SUPFAM" id="SSF55347">
    <property type="entry name" value="Glyceraldehyde-3-phosphate dehydrogenase-like, C-terminal domain"/>
    <property type="match status" value="1"/>
</dbReference>
<comment type="pathway">
    <text evidence="2">Carbohydrate biosynthesis; Calvin cycle.</text>
</comment>
<dbReference type="FunFam" id="3.30.360.10:FF:000002">
    <property type="entry name" value="Glyceraldehyde-3-phosphate dehydrogenase"/>
    <property type="match status" value="1"/>
</dbReference>
<evidence type="ECO:0000259" key="12">
    <source>
        <dbReference type="SMART" id="SM00846"/>
    </source>
</evidence>
<feature type="site" description="Activates thiol group during catalysis" evidence="10">
    <location>
        <position position="177"/>
    </location>
</feature>
<dbReference type="AlphaFoldDB" id="A0A1Y1UF95"/>
<dbReference type="Pfam" id="PF02800">
    <property type="entry name" value="Gp_dh_C"/>
    <property type="match status" value="1"/>
</dbReference>
<feature type="binding site" evidence="8">
    <location>
        <begin position="209"/>
        <end position="210"/>
    </location>
    <ligand>
        <name>D-glyceraldehyde 3-phosphate</name>
        <dbReference type="ChEBI" id="CHEBI:59776"/>
    </ligand>
</feature>
<dbReference type="InParanoid" id="A0A1Y1UF95"/>
<dbReference type="PANTHER" id="PTHR10836">
    <property type="entry name" value="GLYCERALDEHYDE 3-PHOSPHATE DEHYDROGENASE"/>
    <property type="match status" value="1"/>
</dbReference>
<evidence type="ECO:0000256" key="1">
    <source>
        <dbReference type="ARBA" id="ARBA00004869"/>
    </source>
</evidence>
<feature type="binding site" evidence="8">
    <location>
        <position position="180"/>
    </location>
    <ligand>
        <name>D-glyceraldehyde 3-phosphate</name>
        <dbReference type="ChEBI" id="CHEBI:59776"/>
    </ligand>
</feature>
<feature type="binding site" evidence="9">
    <location>
        <position position="77"/>
    </location>
    <ligand>
        <name>NAD(+)</name>
        <dbReference type="ChEBI" id="CHEBI:57540"/>
    </ligand>
</feature>
<dbReference type="PRINTS" id="PR00078">
    <property type="entry name" value="G3PDHDRGNASE"/>
</dbReference>
<dbReference type="PROSITE" id="PS00071">
    <property type="entry name" value="GAPDH"/>
    <property type="match status" value="1"/>
</dbReference>
<evidence type="ECO:0000256" key="4">
    <source>
        <dbReference type="ARBA" id="ARBA00023002"/>
    </source>
</evidence>
<dbReference type="InterPro" id="IPR020829">
    <property type="entry name" value="GlycerAld_3-P_DH_cat"/>
</dbReference>
<dbReference type="GO" id="GO:0004365">
    <property type="term" value="F:glyceraldehyde-3-phosphate dehydrogenase (NAD+) (phosphorylating) activity"/>
    <property type="evidence" value="ECO:0007669"/>
    <property type="project" value="TreeGrafter"/>
</dbReference>
<dbReference type="EMBL" id="NBSH01000008">
    <property type="protein sequence ID" value="ORX36207.1"/>
    <property type="molecule type" value="Genomic_DNA"/>
</dbReference>
<evidence type="ECO:0000256" key="3">
    <source>
        <dbReference type="ARBA" id="ARBA00007406"/>
    </source>
</evidence>
<protein>
    <recommendedName>
        <fullName evidence="12">Glyceraldehyde 3-phosphate dehydrogenase NAD(P) binding domain-containing protein</fullName>
    </recommendedName>
</protein>
<dbReference type="RefSeq" id="XP_021870308.1">
    <property type="nucleotide sequence ID" value="XM_022017486.1"/>
</dbReference>
<dbReference type="SMART" id="SM00846">
    <property type="entry name" value="Gp_dh_N"/>
    <property type="match status" value="1"/>
</dbReference>
<dbReference type="CDD" id="cd18126">
    <property type="entry name" value="GAPDH_I_C"/>
    <property type="match status" value="1"/>
</dbReference>
<evidence type="ECO:0000256" key="2">
    <source>
        <dbReference type="ARBA" id="ARBA00005215"/>
    </source>
</evidence>
<dbReference type="OrthoDB" id="1152826at2759"/>
<evidence type="ECO:0000256" key="9">
    <source>
        <dbReference type="PIRSR" id="PIRSR000149-3"/>
    </source>
</evidence>
<feature type="domain" description="Glyceraldehyde 3-phosphate dehydrogenase NAD(P) binding" evidence="12">
    <location>
        <begin position="10"/>
        <end position="150"/>
    </location>
</feature>
<keyword evidence="14" id="KW-1185">Reference proteome</keyword>
<feature type="binding site" evidence="8">
    <location>
        <begin position="149"/>
        <end position="151"/>
    </location>
    <ligand>
        <name>D-glyceraldehyde 3-phosphate</name>
        <dbReference type="ChEBI" id="CHEBI:59776"/>
    </ligand>
</feature>
<reference evidence="13 14" key="1">
    <citation type="submission" date="2017-03" db="EMBL/GenBank/DDBJ databases">
        <title>Widespread Adenine N6-methylation of Active Genes in Fungi.</title>
        <authorList>
            <consortium name="DOE Joint Genome Institute"/>
            <person name="Mondo S.J."/>
            <person name="Dannebaum R.O."/>
            <person name="Kuo R.C."/>
            <person name="Louie K.B."/>
            <person name="Bewick A.J."/>
            <person name="Labutti K."/>
            <person name="Haridas S."/>
            <person name="Kuo A."/>
            <person name="Salamov A."/>
            <person name="Ahrendt S.R."/>
            <person name="Lau R."/>
            <person name="Bowen B.P."/>
            <person name="Lipzen A."/>
            <person name="Sullivan W."/>
            <person name="Andreopoulos W.B."/>
            <person name="Clum A."/>
            <person name="Lindquist E."/>
            <person name="Daum C."/>
            <person name="Northen T.R."/>
            <person name="Ramamoorthy G."/>
            <person name="Schmitz R.J."/>
            <person name="Gryganskyi A."/>
            <person name="Culley D."/>
            <person name="Magnuson J."/>
            <person name="James T.Y."/>
            <person name="O'Malley M.A."/>
            <person name="Stajich J.E."/>
            <person name="Spatafora J.W."/>
            <person name="Visel A."/>
            <person name="Grigoriev I.V."/>
        </authorList>
    </citation>
    <scope>NUCLEOTIDE SEQUENCE [LARGE SCALE GENOMIC DNA]</scope>
    <source>
        <strain evidence="13 14">NRRL Y-17943</strain>
    </source>
</reference>
<dbReference type="UniPathway" id="UPA00109">
    <property type="reaction ID" value="UER00184"/>
</dbReference>
<evidence type="ECO:0000256" key="10">
    <source>
        <dbReference type="PIRSR" id="PIRSR000149-4"/>
    </source>
</evidence>
<comment type="catalytic activity">
    <reaction evidence="6">
        <text>D-glyceraldehyde 3-phosphate + phosphate + NADP(+) = (2R)-3-phospho-glyceroyl phosphate + NADPH + H(+)</text>
        <dbReference type="Rhea" id="RHEA:10296"/>
        <dbReference type="ChEBI" id="CHEBI:15378"/>
        <dbReference type="ChEBI" id="CHEBI:43474"/>
        <dbReference type="ChEBI" id="CHEBI:57604"/>
        <dbReference type="ChEBI" id="CHEBI:57783"/>
        <dbReference type="ChEBI" id="CHEBI:58349"/>
        <dbReference type="ChEBI" id="CHEBI:59776"/>
        <dbReference type="EC" id="1.2.1.13"/>
    </reaction>
</comment>
<keyword evidence="9" id="KW-0520">NAD</keyword>
<evidence type="ECO:0000256" key="5">
    <source>
        <dbReference type="ARBA" id="ARBA00023152"/>
    </source>
</evidence>
<dbReference type="Proteomes" id="UP000193218">
    <property type="component" value="Unassembled WGS sequence"/>
</dbReference>
<evidence type="ECO:0000256" key="6">
    <source>
        <dbReference type="ARBA" id="ARBA00052787"/>
    </source>
</evidence>
<feature type="binding site" evidence="9">
    <location>
        <position position="315"/>
    </location>
    <ligand>
        <name>NAD(+)</name>
        <dbReference type="ChEBI" id="CHEBI:57540"/>
    </ligand>
</feature>
<keyword evidence="5" id="KW-0324">Glycolysis</keyword>